<dbReference type="InterPro" id="IPR006059">
    <property type="entry name" value="SBP"/>
</dbReference>
<organism evidence="1 2">
    <name type="scientific">Paenibacillus solanacearum</name>
    <dbReference type="NCBI Taxonomy" id="2048548"/>
    <lineage>
        <taxon>Bacteria</taxon>
        <taxon>Bacillati</taxon>
        <taxon>Bacillota</taxon>
        <taxon>Bacilli</taxon>
        <taxon>Bacillales</taxon>
        <taxon>Paenibacillaceae</taxon>
        <taxon>Paenibacillus</taxon>
    </lineage>
</organism>
<evidence type="ECO:0008006" key="3">
    <source>
        <dbReference type="Google" id="ProtNLM"/>
    </source>
</evidence>
<name>A0A916K768_9BACL</name>
<dbReference type="EMBL" id="CAJVAS010000048">
    <property type="protein sequence ID" value="CAG7649315.1"/>
    <property type="molecule type" value="Genomic_DNA"/>
</dbReference>
<reference evidence="1" key="1">
    <citation type="submission" date="2021-06" db="EMBL/GenBank/DDBJ databases">
        <authorList>
            <person name="Criscuolo A."/>
        </authorList>
    </citation>
    <scope>NUCLEOTIDE SEQUENCE</scope>
    <source>
        <strain evidence="1">CIP111600</strain>
    </source>
</reference>
<dbReference type="Proteomes" id="UP000693672">
    <property type="component" value="Unassembled WGS sequence"/>
</dbReference>
<dbReference type="PANTHER" id="PTHR43649:SF12">
    <property type="entry name" value="DIACETYLCHITOBIOSE BINDING PROTEIN DASA"/>
    <property type="match status" value="1"/>
</dbReference>
<evidence type="ECO:0000313" key="2">
    <source>
        <dbReference type="Proteomes" id="UP000693672"/>
    </source>
</evidence>
<dbReference type="InterPro" id="IPR050490">
    <property type="entry name" value="Bact_solute-bd_prot1"/>
</dbReference>
<sequence>MIGDHLEGFGFLKNVAIDQHLLARNREFDLLEVIEKYPELLGIGIDEGTAIVVSGDTFEVVGNSKVAIYDEKSKDRKREKFYFLSAGDTFNLQTRTATPKIQKPENPPQTHELTILFPKNSSTTWVNRMNTFQKHAKLFEAAHEGVKITFVFLPSESYHSSLVKRMEEKQPMDLVFGAYDAELSHKGTFADLLPFYKSEGMTTDDIYKPLIDFATVNGKLTGIPMTPDPMVVFYHKGWFRVAGLPEPTDDWTWEQFFNTSILLKDANAVQGREIYGSAVPMELSLFETLAHSKGKSLLSPDGSTFSGYFDSPVIAEAVAGLVTGVDNSKAIKQTSSPYNDMLTELRTGNAGMGVSKALNYSFLLRAWDAENVGVVSVPRLTSSVRANSVSISTLSIAAASEQQPLAWKFMKDVILNPESGFQRDWAKQEMLTSKAAIQQWKLTEDAGMKVMYEELNYAVSPSMYRNPKLQMLNMTTVFKSLLTAHSPAAVQKRLTEAASSLDKRLAQIP</sequence>
<gene>
    <name evidence="1" type="ORF">PAESOLCIP111_05839</name>
</gene>
<comment type="caution">
    <text evidence="1">The sequence shown here is derived from an EMBL/GenBank/DDBJ whole genome shotgun (WGS) entry which is preliminary data.</text>
</comment>
<keyword evidence="2" id="KW-1185">Reference proteome</keyword>
<protein>
    <recommendedName>
        <fullName evidence="3">Extracellular solute-binding protein</fullName>
    </recommendedName>
</protein>
<dbReference type="PANTHER" id="PTHR43649">
    <property type="entry name" value="ARABINOSE-BINDING PROTEIN-RELATED"/>
    <property type="match status" value="1"/>
</dbReference>
<dbReference type="AlphaFoldDB" id="A0A916K768"/>
<dbReference type="Pfam" id="PF01547">
    <property type="entry name" value="SBP_bac_1"/>
    <property type="match status" value="1"/>
</dbReference>
<dbReference type="RefSeq" id="WP_218095527.1">
    <property type="nucleotide sequence ID" value="NZ_CAJVAS010000048.1"/>
</dbReference>
<proteinExistence type="predicted"/>
<evidence type="ECO:0000313" key="1">
    <source>
        <dbReference type="EMBL" id="CAG7649315.1"/>
    </source>
</evidence>
<accession>A0A916K768</accession>